<dbReference type="STRING" id="323259.Mhun_0200"/>
<dbReference type="RefSeq" id="WP_011447269.1">
    <property type="nucleotide sequence ID" value="NC_007796.1"/>
</dbReference>
<dbReference type="OrthoDB" id="30861at2157"/>
<dbReference type="EnsemblBacteria" id="ABD39974">
    <property type="protein sequence ID" value="ABD39974"/>
    <property type="gene ID" value="Mhun_0200"/>
</dbReference>
<dbReference type="HOGENOM" id="CLU_2645910_0_0_2"/>
<organism evidence="1 2">
    <name type="scientific">Methanospirillum hungatei JF-1 (strain ATCC 27890 / DSM 864 / NBRC 100397 / JF-1)</name>
    <dbReference type="NCBI Taxonomy" id="323259"/>
    <lineage>
        <taxon>Archaea</taxon>
        <taxon>Methanobacteriati</taxon>
        <taxon>Methanobacteriota</taxon>
        <taxon>Stenosarchaea group</taxon>
        <taxon>Methanomicrobia</taxon>
        <taxon>Methanomicrobiales</taxon>
        <taxon>Methanospirillaceae</taxon>
        <taxon>Methanospirillum</taxon>
    </lineage>
</organism>
<evidence type="ECO:0000313" key="1">
    <source>
        <dbReference type="EMBL" id="ABD39974.1"/>
    </source>
</evidence>
<sequence>MDVVTLSSNGKITLPSKRCETFSLSDGDSLVIVEEKDSIHLKPLINISHLWGVDSMVDTKSALKEFRDEWNKDLVE</sequence>
<dbReference type="InterPro" id="IPR037914">
    <property type="entry name" value="SpoVT-AbrB_sf"/>
</dbReference>
<dbReference type="AlphaFoldDB" id="Q2FPT0"/>
<proteinExistence type="predicted"/>
<dbReference type="GeneID" id="3923569"/>
<dbReference type="SUPFAM" id="SSF89447">
    <property type="entry name" value="AbrB/MazE/MraZ-like"/>
    <property type="match status" value="1"/>
</dbReference>
<evidence type="ECO:0000313" key="2">
    <source>
        <dbReference type="Proteomes" id="UP000001941"/>
    </source>
</evidence>
<dbReference type="Gene3D" id="2.10.260.10">
    <property type="match status" value="1"/>
</dbReference>
<dbReference type="InParanoid" id="Q2FPT0"/>
<accession>Q2FPT0</accession>
<dbReference type="Proteomes" id="UP000001941">
    <property type="component" value="Chromosome"/>
</dbReference>
<gene>
    <name evidence="1" type="ordered locus">Mhun_0200</name>
</gene>
<reference evidence="2" key="1">
    <citation type="journal article" date="2016" name="Stand. Genomic Sci.">
        <title>Complete genome sequence of Methanospirillum hungatei type strain JF1.</title>
        <authorList>
            <person name="Gunsalus R.P."/>
            <person name="Cook L.E."/>
            <person name="Crable B."/>
            <person name="Rohlin L."/>
            <person name="McDonald E."/>
            <person name="Mouttaki H."/>
            <person name="Sieber J.R."/>
            <person name="Poweleit N."/>
            <person name="Zhou H."/>
            <person name="Lapidus A.L."/>
            <person name="Daligault H.E."/>
            <person name="Land M."/>
            <person name="Gilna P."/>
            <person name="Ivanova N."/>
            <person name="Kyrpides N."/>
            <person name="Culley D.E."/>
            <person name="McInerney M.J."/>
        </authorList>
    </citation>
    <scope>NUCLEOTIDE SEQUENCE [LARGE SCALE GENOMIC DNA]</scope>
    <source>
        <strain evidence="2">ATCC 27890 / DSM 864 / NBRC 100397 / JF-1</strain>
    </source>
</reference>
<dbReference type="eggNOG" id="arCOG00819">
    <property type="taxonomic scope" value="Archaea"/>
</dbReference>
<name>Q2FPT0_METHJ</name>
<keyword evidence="2" id="KW-1185">Reference proteome</keyword>
<dbReference type="EMBL" id="CP000254">
    <property type="protein sequence ID" value="ABD39974.1"/>
    <property type="molecule type" value="Genomic_DNA"/>
</dbReference>
<protein>
    <submittedName>
        <fullName evidence="1">Transcriptional regulator AbrB</fullName>
    </submittedName>
</protein>
<dbReference type="KEGG" id="mhu:Mhun_0200"/>